<keyword evidence="3" id="KW-1185">Reference proteome</keyword>
<dbReference type="Gene3D" id="3.60.10.10">
    <property type="entry name" value="Endonuclease/exonuclease/phosphatase"/>
    <property type="match status" value="1"/>
</dbReference>
<protein>
    <recommendedName>
        <fullName evidence="1">Endonuclease/exonuclease/phosphatase domain-containing protein</fullName>
    </recommendedName>
</protein>
<evidence type="ECO:0000313" key="3">
    <source>
        <dbReference type="Proteomes" id="UP000683360"/>
    </source>
</evidence>
<dbReference type="InterPro" id="IPR005135">
    <property type="entry name" value="Endo/exonuclease/phosphatase"/>
</dbReference>
<gene>
    <name evidence="2" type="ORF">MEDL_29103</name>
</gene>
<dbReference type="Pfam" id="PF03372">
    <property type="entry name" value="Exo_endo_phos"/>
    <property type="match status" value="1"/>
</dbReference>
<evidence type="ECO:0000259" key="1">
    <source>
        <dbReference type="Pfam" id="PF03372"/>
    </source>
</evidence>
<organism evidence="2 3">
    <name type="scientific">Mytilus edulis</name>
    <name type="common">Blue mussel</name>
    <dbReference type="NCBI Taxonomy" id="6550"/>
    <lineage>
        <taxon>Eukaryota</taxon>
        <taxon>Metazoa</taxon>
        <taxon>Spiralia</taxon>
        <taxon>Lophotrochozoa</taxon>
        <taxon>Mollusca</taxon>
        <taxon>Bivalvia</taxon>
        <taxon>Autobranchia</taxon>
        <taxon>Pteriomorphia</taxon>
        <taxon>Mytilida</taxon>
        <taxon>Mytiloidea</taxon>
        <taxon>Mytilidae</taxon>
        <taxon>Mytilinae</taxon>
        <taxon>Mytilus</taxon>
    </lineage>
</organism>
<dbReference type="Proteomes" id="UP000683360">
    <property type="component" value="Unassembled WGS sequence"/>
</dbReference>
<reference evidence="2" key="1">
    <citation type="submission" date="2021-03" db="EMBL/GenBank/DDBJ databases">
        <authorList>
            <person name="Bekaert M."/>
        </authorList>
    </citation>
    <scope>NUCLEOTIDE SEQUENCE</scope>
</reference>
<proteinExistence type="predicted"/>
<dbReference type="OrthoDB" id="6755785at2759"/>
<dbReference type="EMBL" id="CAJPWZ010001440">
    <property type="protein sequence ID" value="CAG2215326.1"/>
    <property type="molecule type" value="Genomic_DNA"/>
</dbReference>
<feature type="domain" description="Endonuclease/exonuclease/phosphatase" evidence="1">
    <location>
        <begin position="9"/>
        <end position="216"/>
    </location>
</feature>
<dbReference type="AlphaFoldDB" id="A0A8S3S4E2"/>
<dbReference type="SUPFAM" id="SSF56219">
    <property type="entry name" value="DNase I-like"/>
    <property type="match status" value="1"/>
</dbReference>
<dbReference type="InterPro" id="IPR036691">
    <property type="entry name" value="Endo/exonu/phosph_ase_sf"/>
</dbReference>
<accession>A0A8S3S4E2</accession>
<comment type="caution">
    <text evidence="2">The sequence shown here is derived from an EMBL/GenBank/DDBJ whole genome shotgun (WGS) entry which is preliminary data.</text>
</comment>
<name>A0A8S3S4E2_MYTED</name>
<dbReference type="GO" id="GO:0003824">
    <property type="term" value="F:catalytic activity"/>
    <property type="evidence" value="ECO:0007669"/>
    <property type="project" value="InterPro"/>
</dbReference>
<evidence type="ECO:0000313" key="2">
    <source>
        <dbReference type="EMBL" id="CAG2215326.1"/>
    </source>
</evidence>
<sequence length="303" mass="34474">MEKKSLHIASWNINGYKSKDFIKFEDPEFVSLVSDKDIFCLMETHCDLKNCLKVPEFDVINLIRPRSPRTESTYSRQLEADILSLIEKDISKHSKDGDIILAGDFNARTGDEPDLIQGDSSNHTPLFNSYSPDLDLPSRSSQDNILSQRGKYLIDLCIQDKLRILNGRTFGDTFGQYTSHQPNGSSVIDYFIVSEYLVKYISFFHVHDFIGTMSDHCQISMMLNVKYSVENVCKHGGCPLEPLPPSYIWTDKSSVEFQNVLSSSEIQNDLSNFMKLHVDQTESGINSLINNFNQVIYDVANKT</sequence>